<comment type="caution">
    <text evidence="4">The sequence shown here is derived from an EMBL/GenBank/DDBJ whole genome shotgun (WGS) entry which is preliminary data.</text>
</comment>
<organism evidence="4 5">
    <name type="scientific">Streptomyces pharetrae CZA14</name>
    <dbReference type="NCBI Taxonomy" id="1144883"/>
    <lineage>
        <taxon>Bacteria</taxon>
        <taxon>Bacillati</taxon>
        <taxon>Actinomycetota</taxon>
        <taxon>Actinomycetes</taxon>
        <taxon>Kitasatosporales</taxon>
        <taxon>Streptomycetaceae</taxon>
        <taxon>Streptomyces</taxon>
    </lineage>
</organism>
<gene>
    <name evidence="4" type="ORF">OQI_04900</name>
</gene>
<dbReference type="InterPro" id="IPR000182">
    <property type="entry name" value="GNAT_dom"/>
</dbReference>
<evidence type="ECO:0000256" key="2">
    <source>
        <dbReference type="ARBA" id="ARBA00023315"/>
    </source>
</evidence>
<proteinExistence type="predicted"/>
<dbReference type="EMBL" id="MRYD01000014">
    <property type="protein sequence ID" value="OSZ61546.1"/>
    <property type="molecule type" value="Genomic_DNA"/>
</dbReference>
<dbReference type="Pfam" id="PF00583">
    <property type="entry name" value="Acetyltransf_1"/>
    <property type="match status" value="1"/>
</dbReference>
<feature type="domain" description="N-acetyltransferase" evidence="3">
    <location>
        <begin position="6"/>
        <end position="183"/>
    </location>
</feature>
<protein>
    <submittedName>
        <fullName evidence="4">GNAT family N-acetyltransferase</fullName>
    </submittedName>
</protein>
<dbReference type="Gene3D" id="3.40.630.30">
    <property type="match status" value="1"/>
</dbReference>
<dbReference type="PANTHER" id="PTHR43420">
    <property type="entry name" value="ACETYLTRANSFERASE"/>
    <property type="match status" value="1"/>
</dbReference>
<dbReference type="SUPFAM" id="SSF55729">
    <property type="entry name" value="Acyl-CoA N-acyltransferases (Nat)"/>
    <property type="match status" value="1"/>
</dbReference>
<dbReference type="InterPro" id="IPR050680">
    <property type="entry name" value="YpeA/RimI_acetyltransf"/>
</dbReference>
<keyword evidence="5" id="KW-1185">Reference proteome</keyword>
<evidence type="ECO:0000313" key="5">
    <source>
        <dbReference type="Proteomes" id="UP000194266"/>
    </source>
</evidence>
<evidence type="ECO:0000313" key="4">
    <source>
        <dbReference type="EMBL" id="OSZ61546.1"/>
    </source>
</evidence>
<accession>A0ABX3YPN7</accession>
<keyword evidence="1" id="KW-0808">Transferase</keyword>
<dbReference type="PROSITE" id="PS51186">
    <property type="entry name" value="GNAT"/>
    <property type="match status" value="1"/>
</dbReference>
<evidence type="ECO:0000259" key="3">
    <source>
        <dbReference type="PROSITE" id="PS51186"/>
    </source>
</evidence>
<evidence type="ECO:0000256" key="1">
    <source>
        <dbReference type="ARBA" id="ARBA00022679"/>
    </source>
</evidence>
<keyword evidence="2" id="KW-0012">Acyltransferase</keyword>
<reference evidence="4 5" key="1">
    <citation type="submission" date="2016-12" db="EMBL/GenBank/DDBJ databases">
        <title>Genome Mining:The Detection of Biosynthetic Gene Clusters to Aid in the Expression of Curamycin A produced by Streptomyces sp. strain CZA14.</title>
        <authorList>
            <person name="Durrell K.A."/>
            <person name="Kirby B.M."/>
            <person name="Khan W."/>
            <person name="Mthethwa T."/>
            <person name="Le Roes-Hill M."/>
        </authorList>
    </citation>
    <scope>NUCLEOTIDE SEQUENCE [LARGE SCALE GENOMIC DNA]</scope>
    <source>
        <strain evidence="4 5">CZA14</strain>
    </source>
</reference>
<dbReference type="InterPro" id="IPR016181">
    <property type="entry name" value="Acyl_CoA_acyltransferase"/>
</dbReference>
<dbReference type="Proteomes" id="UP000194266">
    <property type="component" value="Unassembled WGS sequence"/>
</dbReference>
<dbReference type="PANTHER" id="PTHR43420:SF47">
    <property type="entry name" value="N-ACETYLTRANSFERASE DOMAIN-CONTAINING PROTEIN"/>
    <property type="match status" value="1"/>
</dbReference>
<sequence length="192" mass="21530">MSQESVTVERMGGQVALQREAAFKLIYAEVFAEPPYREADDDVTATFRRFQTQARKSTFLAGLARAEGGEPVGMAYGYPLGAKTGWWDQLIEPVADDLRREDGRRTFGLMELAVRAPWRRRGIARRLHETLLGGVTAERVLLNVHPESAAALAAYRSWGYRKVGETRPWDGACLHDVMLLDLRGATSRPERP</sequence>
<name>A0ABX3YPN7_9ACTN</name>
<dbReference type="RefSeq" id="WP_086168094.1">
    <property type="nucleotide sequence ID" value="NZ_MRYD01000014.1"/>
</dbReference>